<reference evidence="2" key="1">
    <citation type="journal article" date="2022" name="IScience">
        <title>Evolution of zygomycete secretomes and the origins of terrestrial fungal ecologies.</title>
        <authorList>
            <person name="Chang Y."/>
            <person name="Wang Y."/>
            <person name="Mondo S."/>
            <person name="Ahrendt S."/>
            <person name="Andreopoulos W."/>
            <person name="Barry K."/>
            <person name="Beard J."/>
            <person name="Benny G.L."/>
            <person name="Blankenship S."/>
            <person name="Bonito G."/>
            <person name="Cuomo C."/>
            <person name="Desiro A."/>
            <person name="Gervers K.A."/>
            <person name="Hundley H."/>
            <person name="Kuo A."/>
            <person name="LaButti K."/>
            <person name="Lang B.F."/>
            <person name="Lipzen A."/>
            <person name="O'Donnell K."/>
            <person name="Pangilinan J."/>
            <person name="Reynolds N."/>
            <person name="Sandor L."/>
            <person name="Smith M.E."/>
            <person name="Tsang A."/>
            <person name="Grigoriev I.V."/>
            <person name="Stajich J.E."/>
            <person name="Spatafora J.W."/>
        </authorList>
    </citation>
    <scope>NUCLEOTIDE SEQUENCE</scope>
    <source>
        <strain evidence="2">RSA 2281</strain>
    </source>
</reference>
<dbReference type="InterPro" id="IPR001453">
    <property type="entry name" value="MoaB/Mog_dom"/>
</dbReference>
<dbReference type="SUPFAM" id="SSF53218">
    <property type="entry name" value="Molybdenum cofactor biosynthesis proteins"/>
    <property type="match status" value="1"/>
</dbReference>
<sequence length="283" mass="31833">MSTTQPTQQAVTAAACIIGDEILNGKTRDSNAHYLAKYLFNIGIDLKRVEIIGDDYNDIAETITRLSSQHDLVFTSGGIGPTHDDITYEAIARAYSLPIEVDEETCQAMEKVMLNRDSRWKMTDARKRMAIFPKPAKILRTCPDELWVPVVVVNDNIHILPGIPRLFERLMETMRDRFEQMAVERGAGGRYYRVQVATRKPEGDIAVFLTELQNRVAEQRIKIGSYPKWGKGPDGARVVISIVGRDEDAIKSIGDEVLNGINGWLFDPVKKVDDQKNNIEATQ</sequence>
<proteinExistence type="predicted"/>
<dbReference type="Pfam" id="PF00994">
    <property type="entry name" value="MoCF_biosynth"/>
    <property type="match status" value="1"/>
</dbReference>
<dbReference type="EMBL" id="JAIXMP010000021">
    <property type="protein sequence ID" value="KAI9256624.1"/>
    <property type="molecule type" value="Genomic_DNA"/>
</dbReference>
<dbReference type="Gene3D" id="3.40.980.10">
    <property type="entry name" value="MoaB/Mog-like domain"/>
    <property type="match status" value="1"/>
</dbReference>
<evidence type="ECO:0000259" key="1">
    <source>
        <dbReference type="SMART" id="SM00852"/>
    </source>
</evidence>
<feature type="domain" description="MoaB/Mog" evidence="1">
    <location>
        <begin position="14"/>
        <end position="182"/>
    </location>
</feature>
<name>A0AAD5JVN8_9FUNG</name>
<dbReference type="Proteomes" id="UP001209540">
    <property type="component" value="Unassembled WGS sequence"/>
</dbReference>
<evidence type="ECO:0000313" key="2">
    <source>
        <dbReference type="EMBL" id="KAI9256624.1"/>
    </source>
</evidence>
<dbReference type="AlphaFoldDB" id="A0AAD5JVN8"/>
<dbReference type="CDD" id="cd00885">
    <property type="entry name" value="cinA"/>
    <property type="match status" value="1"/>
</dbReference>
<keyword evidence="3" id="KW-1185">Reference proteome</keyword>
<dbReference type="InterPro" id="IPR056596">
    <property type="entry name" value="FLAD1_M"/>
</dbReference>
<dbReference type="Pfam" id="PF24102">
    <property type="entry name" value="FLAD1_M"/>
    <property type="match status" value="1"/>
</dbReference>
<gene>
    <name evidence="2" type="ORF">BDA99DRAFT_441662</name>
</gene>
<dbReference type="GO" id="GO:0047884">
    <property type="term" value="F:FAD diphosphatase activity"/>
    <property type="evidence" value="ECO:0007669"/>
    <property type="project" value="TreeGrafter"/>
</dbReference>
<dbReference type="GO" id="GO:0042726">
    <property type="term" value="P:flavin-containing compound metabolic process"/>
    <property type="evidence" value="ECO:0007669"/>
    <property type="project" value="TreeGrafter"/>
</dbReference>
<dbReference type="PANTHER" id="PTHR47675:SF1">
    <property type="entry name" value="MOLYBDOPTERIN BINDING DOMAIN PROTEIN (AFU_ORTHOLOGUE AFUA_5G11210)"/>
    <property type="match status" value="1"/>
</dbReference>
<accession>A0AAD5JVN8</accession>
<reference evidence="2" key="2">
    <citation type="submission" date="2023-02" db="EMBL/GenBank/DDBJ databases">
        <authorList>
            <consortium name="DOE Joint Genome Institute"/>
            <person name="Mondo S.J."/>
            <person name="Chang Y."/>
            <person name="Wang Y."/>
            <person name="Ahrendt S."/>
            <person name="Andreopoulos W."/>
            <person name="Barry K."/>
            <person name="Beard J."/>
            <person name="Benny G.L."/>
            <person name="Blankenship S."/>
            <person name="Bonito G."/>
            <person name="Cuomo C."/>
            <person name="Desiro A."/>
            <person name="Gervers K.A."/>
            <person name="Hundley H."/>
            <person name="Kuo A."/>
            <person name="LaButti K."/>
            <person name="Lang B.F."/>
            <person name="Lipzen A."/>
            <person name="O'Donnell K."/>
            <person name="Pangilinan J."/>
            <person name="Reynolds N."/>
            <person name="Sandor L."/>
            <person name="Smith M.W."/>
            <person name="Tsang A."/>
            <person name="Grigoriev I.V."/>
            <person name="Stajich J.E."/>
            <person name="Spatafora J.W."/>
        </authorList>
    </citation>
    <scope>NUCLEOTIDE SEQUENCE</scope>
    <source>
        <strain evidence="2">RSA 2281</strain>
    </source>
</reference>
<comment type="caution">
    <text evidence="2">The sequence shown here is derived from an EMBL/GenBank/DDBJ whole genome shotgun (WGS) entry which is preliminary data.</text>
</comment>
<evidence type="ECO:0000313" key="3">
    <source>
        <dbReference type="Proteomes" id="UP001209540"/>
    </source>
</evidence>
<dbReference type="SMART" id="SM00852">
    <property type="entry name" value="MoCF_biosynth"/>
    <property type="match status" value="1"/>
</dbReference>
<dbReference type="InterPro" id="IPR036425">
    <property type="entry name" value="MoaB/Mog-like_dom_sf"/>
</dbReference>
<protein>
    <submittedName>
        <fullName evidence="2">MoaB/Mog domain-containing protein</fullName>
    </submittedName>
</protein>
<organism evidence="2 3">
    <name type="scientific">Phascolomyces articulosus</name>
    <dbReference type="NCBI Taxonomy" id="60185"/>
    <lineage>
        <taxon>Eukaryota</taxon>
        <taxon>Fungi</taxon>
        <taxon>Fungi incertae sedis</taxon>
        <taxon>Mucoromycota</taxon>
        <taxon>Mucoromycotina</taxon>
        <taxon>Mucoromycetes</taxon>
        <taxon>Mucorales</taxon>
        <taxon>Lichtheimiaceae</taxon>
        <taxon>Phascolomyces</taxon>
    </lineage>
</organism>
<dbReference type="PANTHER" id="PTHR47675">
    <property type="entry name" value="MOLYBDOPTERIN BINDING DOMAIN PROTEIN (AFU_ORTHOLOGUE AFUA_5G11210)"/>
    <property type="match status" value="1"/>
</dbReference>